<organism evidence="1 2">
    <name type="scientific">Aspergillus tanneri</name>
    <dbReference type="NCBI Taxonomy" id="1220188"/>
    <lineage>
        <taxon>Eukaryota</taxon>
        <taxon>Fungi</taxon>
        <taxon>Dikarya</taxon>
        <taxon>Ascomycota</taxon>
        <taxon>Pezizomycotina</taxon>
        <taxon>Eurotiomycetes</taxon>
        <taxon>Eurotiomycetidae</taxon>
        <taxon>Eurotiales</taxon>
        <taxon>Aspergillaceae</taxon>
        <taxon>Aspergillus</taxon>
        <taxon>Aspergillus subgen. Circumdati</taxon>
    </lineage>
</organism>
<gene>
    <name evidence="1" type="ORF">EYZ11_007526</name>
</gene>
<dbReference type="AlphaFoldDB" id="A0A4S3JD58"/>
<evidence type="ECO:0000313" key="1">
    <source>
        <dbReference type="EMBL" id="THC92992.1"/>
    </source>
</evidence>
<dbReference type="GO" id="GO:0006635">
    <property type="term" value="P:fatty acid beta-oxidation"/>
    <property type="evidence" value="ECO:0007669"/>
    <property type="project" value="TreeGrafter"/>
</dbReference>
<dbReference type="Pfam" id="PF00378">
    <property type="entry name" value="ECH_1"/>
    <property type="match status" value="1"/>
</dbReference>
<reference evidence="1 2" key="1">
    <citation type="submission" date="2019-03" db="EMBL/GenBank/DDBJ databases">
        <title>The genome sequence of a newly discovered highly antifungal drug resistant Aspergillus species, Aspergillus tanneri NIH 1004.</title>
        <authorList>
            <person name="Mounaud S."/>
            <person name="Singh I."/>
            <person name="Joardar V."/>
            <person name="Pakala S."/>
            <person name="Pakala S."/>
            <person name="Venepally P."/>
            <person name="Hoover J."/>
            <person name="Nierman W."/>
            <person name="Chung J."/>
            <person name="Losada L."/>
        </authorList>
    </citation>
    <scope>NUCLEOTIDE SEQUENCE [LARGE SCALE GENOMIC DNA]</scope>
    <source>
        <strain evidence="1 2">NIH1004</strain>
    </source>
</reference>
<dbReference type="CDD" id="cd06558">
    <property type="entry name" value="crotonase-like"/>
    <property type="match status" value="1"/>
</dbReference>
<dbReference type="VEuPathDB" id="FungiDB:EYZ11_007526"/>
<comment type="caution">
    <text evidence="1">The sequence shown here is derived from an EMBL/GenBank/DDBJ whole genome shotgun (WGS) entry which is preliminary data.</text>
</comment>
<dbReference type="GO" id="GO:0004165">
    <property type="term" value="F:delta(3)-delta(2)-enoyl-CoA isomerase activity"/>
    <property type="evidence" value="ECO:0007669"/>
    <property type="project" value="TreeGrafter"/>
</dbReference>
<evidence type="ECO:0000313" key="2">
    <source>
        <dbReference type="Proteomes" id="UP000308092"/>
    </source>
</evidence>
<sequence length="197" mass="21583">MQKSPENRLDQQFCQEIIRAFNSICETLGPNSEGAVITRGQDSKFFCTGLDLEECERNPNANADGFYPLLHTILDFPLPTIALVTGHTFGAGCPLAFAHDYRIMNSRRGFMCMPPVDLGCISRGGKEALQDGLVDAIAEPEDMLLVAVELARKWAPKAKAGVYGLLGSELRGEMSRSLQQISYVHSRSTFSPGISKI</sequence>
<dbReference type="EMBL" id="SOSA01000294">
    <property type="protein sequence ID" value="THC92992.1"/>
    <property type="molecule type" value="Genomic_DNA"/>
</dbReference>
<dbReference type="SUPFAM" id="SSF52096">
    <property type="entry name" value="ClpP/crotonase"/>
    <property type="match status" value="1"/>
</dbReference>
<dbReference type="Gene3D" id="3.90.226.10">
    <property type="entry name" value="2-enoyl-CoA Hydratase, Chain A, domain 1"/>
    <property type="match status" value="1"/>
</dbReference>
<dbReference type="STRING" id="1220188.A0A4S3JD58"/>
<name>A0A4S3JD58_9EURO</name>
<dbReference type="Proteomes" id="UP000308092">
    <property type="component" value="Unassembled WGS sequence"/>
</dbReference>
<dbReference type="PANTHER" id="PTHR11941:SF75">
    <property type="entry name" value="ENOYL-COA HYDRATASE_ISOMERASE FAMILY PROTEIN"/>
    <property type="match status" value="1"/>
</dbReference>
<dbReference type="InterPro" id="IPR029045">
    <property type="entry name" value="ClpP/crotonase-like_dom_sf"/>
</dbReference>
<protein>
    <recommendedName>
        <fullName evidence="3">Enoyl-CoA hydratase</fullName>
    </recommendedName>
</protein>
<evidence type="ECO:0008006" key="3">
    <source>
        <dbReference type="Google" id="ProtNLM"/>
    </source>
</evidence>
<dbReference type="PANTHER" id="PTHR11941">
    <property type="entry name" value="ENOYL-COA HYDRATASE-RELATED"/>
    <property type="match status" value="1"/>
</dbReference>
<dbReference type="GO" id="GO:0005777">
    <property type="term" value="C:peroxisome"/>
    <property type="evidence" value="ECO:0007669"/>
    <property type="project" value="TreeGrafter"/>
</dbReference>
<keyword evidence="2" id="KW-1185">Reference proteome</keyword>
<proteinExistence type="predicted"/>
<dbReference type="InterPro" id="IPR001753">
    <property type="entry name" value="Enoyl-CoA_hydra/iso"/>
</dbReference>
<accession>A0A4S3JD58</accession>